<dbReference type="AlphaFoldDB" id="A0A125MFE8"/>
<evidence type="ECO:0000313" key="1">
    <source>
        <dbReference type="EMBL" id="KAA5422059.1"/>
    </source>
</evidence>
<dbReference type="Proteomes" id="UP000283341">
    <property type="component" value="Unassembled WGS sequence"/>
</dbReference>
<reference evidence="3 4" key="1">
    <citation type="submission" date="2018-08" db="EMBL/GenBank/DDBJ databases">
        <title>A genome reference for cultivated species of the human gut microbiota.</title>
        <authorList>
            <person name="Zou Y."/>
            <person name="Xue W."/>
            <person name="Luo G."/>
        </authorList>
    </citation>
    <scope>NUCLEOTIDE SEQUENCE [LARGE SCALE GENOMIC DNA]</scope>
    <source>
        <strain evidence="3 4">AF22-3AC</strain>
    </source>
</reference>
<evidence type="ECO:0008006" key="7">
    <source>
        <dbReference type="Google" id="ProtNLM"/>
    </source>
</evidence>
<protein>
    <recommendedName>
        <fullName evidence="7">Uracil DNA glycosylase superfamily protein</fullName>
    </recommendedName>
</protein>
<dbReference type="EMBL" id="VVYX01000003">
    <property type="protein sequence ID" value="KAA5422059.1"/>
    <property type="molecule type" value="Genomic_DNA"/>
</dbReference>
<proteinExistence type="predicted"/>
<evidence type="ECO:0000313" key="5">
    <source>
        <dbReference type="Proteomes" id="UP000448877"/>
    </source>
</evidence>
<evidence type="ECO:0000313" key="6">
    <source>
        <dbReference type="Proteomes" id="UP000482653"/>
    </source>
</evidence>
<dbReference type="RefSeq" id="WP_007211998.1">
    <property type="nucleotide sequence ID" value="NZ_CABMLT010000018.1"/>
</dbReference>
<dbReference type="Proteomes" id="UP000448877">
    <property type="component" value="Unassembled WGS sequence"/>
</dbReference>
<dbReference type="GeneID" id="66305347"/>
<dbReference type="Proteomes" id="UP000482653">
    <property type="component" value="Unassembled WGS sequence"/>
</dbReference>
<name>A0A125MFE8_9BACE</name>
<comment type="caution">
    <text evidence="2">The sequence shown here is derived from an EMBL/GenBank/DDBJ whole genome shotgun (WGS) entry which is preliminary data.</text>
</comment>
<gene>
    <name evidence="3" type="ORF">DWX97_09860</name>
    <name evidence="2" type="ORF">F2Y81_03265</name>
    <name evidence="1" type="ORF">F2Y87_02790</name>
</gene>
<sequence length="274" mass="31428">MENSLDATVSSFIEYQNQFSSIIEKLKEGHQNGRFADWKGVITVNGPVIYQPEILFMGINPGPGLYNETNYRNNDNKVPFRILTGDSNLYRDESAYPLSRLVYRSDGKTIALDWFTKSNYCEGSSWYELKIKRGNGFVENMLKIICKVAFGLGKGEFVKGEKPEWYDTFGKEIMFMNVCPLATDNLNQLSRLKKELGINEWKDIVKPVRTLVRDNIKPKIIVFAGISAYNNFMWEDKGDQIFDIPVVIIDRKRGYNSEANLSKIASEIVERISQ</sequence>
<evidence type="ECO:0000313" key="4">
    <source>
        <dbReference type="Proteomes" id="UP000283341"/>
    </source>
</evidence>
<dbReference type="EMBL" id="VVYV01000003">
    <property type="protein sequence ID" value="KAA5423105.1"/>
    <property type="molecule type" value="Genomic_DNA"/>
</dbReference>
<accession>A0A125MFE8</accession>
<evidence type="ECO:0000313" key="3">
    <source>
        <dbReference type="EMBL" id="RGS37429.1"/>
    </source>
</evidence>
<dbReference type="EMBL" id="QRVJ01000006">
    <property type="protein sequence ID" value="RGS37429.1"/>
    <property type="molecule type" value="Genomic_DNA"/>
</dbReference>
<reference evidence="5 6" key="2">
    <citation type="journal article" date="2019" name="Nat. Med.">
        <title>A library of human gut bacterial isolates paired with longitudinal multiomics data enables mechanistic microbiome research.</title>
        <authorList>
            <person name="Poyet M."/>
            <person name="Groussin M."/>
            <person name="Gibbons S.M."/>
            <person name="Avila-Pacheco J."/>
            <person name="Jiang X."/>
            <person name="Kearney S.M."/>
            <person name="Perrotta A.R."/>
            <person name="Berdy B."/>
            <person name="Zhao S."/>
            <person name="Lieberman T.D."/>
            <person name="Swanson P.K."/>
            <person name="Smith M."/>
            <person name="Roesemann S."/>
            <person name="Alexander J.E."/>
            <person name="Rich S.A."/>
            <person name="Livny J."/>
            <person name="Vlamakis H."/>
            <person name="Clish C."/>
            <person name="Bullock K."/>
            <person name="Deik A."/>
            <person name="Scott J."/>
            <person name="Pierce K.A."/>
            <person name="Xavier R.J."/>
            <person name="Alm E.J."/>
        </authorList>
    </citation>
    <scope>NUCLEOTIDE SEQUENCE [LARGE SCALE GENOMIC DNA]</scope>
    <source>
        <strain evidence="2 5">BIOML-A6</strain>
        <strain evidence="1 6">BIOML-A8</strain>
    </source>
</reference>
<organism evidence="2 5">
    <name type="scientific">Bacteroides cellulosilyticus</name>
    <dbReference type="NCBI Taxonomy" id="246787"/>
    <lineage>
        <taxon>Bacteria</taxon>
        <taxon>Pseudomonadati</taxon>
        <taxon>Bacteroidota</taxon>
        <taxon>Bacteroidia</taxon>
        <taxon>Bacteroidales</taxon>
        <taxon>Bacteroidaceae</taxon>
        <taxon>Bacteroides</taxon>
    </lineage>
</organism>
<evidence type="ECO:0000313" key="2">
    <source>
        <dbReference type="EMBL" id="KAA5423105.1"/>
    </source>
</evidence>